<evidence type="ECO:0000313" key="2">
    <source>
        <dbReference type="Proteomes" id="UP001225596"/>
    </source>
</evidence>
<dbReference type="EMBL" id="JAUYVH010000018">
    <property type="protein sequence ID" value="MDQ9172246.1"/>
    <property type="molecule type" value="Genomic_DNA"/>
</dbReference>
<accession>A0ABU1BUX0</accession>
<dbReference type="RefSeq" id="WP_338438262.1">
    <property type="nucleotide sequence ID" value="NZ_JAUYVH010000018.1"/>
</dbReference>
<keyword evidence="2" id="KW-1185">Reference proteome</keyword>
<dbReference type="Gene3D" id="3.10.20.860">
    <property type="match status" value="1"/>
</dbReference>
<organism evidence="1 2">
    <name type="scientific">Keguizhuia sedimenti</name>
    <dbReference type="NCBI Taxonomy" id="3064264"/>
    <lineage>
        <taxon>Bacteria</taxon>
        <taxon>Pseudomonadati</taxon>
        <taxon>Pseudomonadota</taxon>
        <taxon>Betaproteobacteria</taxon>
        <taxon>Burkholderiales</taxon>
        <taxon>Oxalobacteraceae</taxon>
        <taxon>Keguizhuia</taxon>
    </lineage>
</organism>
<name>A0ABU1BUX0_9BURK</name>
<comment type="caution">
    <text evidence="1">The sequence shown here is derived from an EMBL/GenBank/DDBJ whole genome shotgun (WGS) entry which is preliminary data.</text>
</comment>
<proteinExistence type="predicted"/>
<protein>
    <recommendedName>
        <fullName evidence="3">YgiT-type zinc finger domain-containing protein</fullName>
    </recommendedName>
</protein>
<evidence type="ECO:0008006" key="3">
    <source>
        <dbReference type="Google" id="ProtNLM"/>
    </source>
</evidence>
<sequence length="86" mass="9869">MEVEVFEDVDQIWSKWHGQRCPMCKEGVLSDGVRYGTKEIAGIKYEYKQVASWCDTCGDGVIINNPIKEVSLEEFLEAQRLQKLEA</sequence>
<reference evidence="1 2" key="1">
    <citation type="submission" date="2023-08" db="EMBL/GenBank/DDBJ databases">
        <title>Oxalobacteraceae gen .nov., isolated from river sludge outside the plant.</title>
        <authorList>
            <person name="Zhao S.Y."/>
        </authorList>
    </citation>
    <scope>NUCLEOTIDE SEQUENCE [LARGE SCALE GENOMIC DNA]</scope>
    <source>
        <strain evidence="1 2">R-40</strain>
    </source>
</reference>
<dbReference type="Proteomes" id="UP001225596">
    <property type="component" value="Unassembled WGS sequence"/>
</dbReference>
<gene>
    <name evidence="1" type="ORF">Q8A64_17680</name>
</gene>
<evidence type="ECO:0000313" key="1">
    <source>
        <dbReference type="EMBL" id="MDQ9172246.1"/>
    </source>
</evidence>